<protein>
    <submittedName>
        <fullName evidence="2">Vir protein, putative</fullName>
    </submittedName>
</protein>
<dbReference type="AlphaFoldDB" id="A0A1G4EC25"/>
<feature type="transmembrane region" description="Helical" evidence="1">
    <location>
        <begin position="270"/>
        <end position="291"/>
    </location>
</feature>
<accession>A0A1G4EC25</accession>
<name>A0A1G4EC25_PLAVI</name>
<dbReference type="VEuPathDB" id="PlasmoDB:PVW1_120010600"/>
<keyword evidence="1" id="KW-1133">Transmembrane helix</keyword>
<gene>
    <name evidence="2" type="ORF">PVC01_000104100</name>
</gene>
<reference evidence="2 3" key="1">
    <citation type="submission" date="2016-07" db="EMBL/GenBank/DDBJ databases">
        <authorList>
            <consortium name="Pathogen Informatics"/>
        </authorList>
    </citation>
    <scope>NUCLEOTIDE SEQUENCE [LARGE SCALE GENOMIC DNA]</scope>
</reference>
<dbReference type="Pfam" id="PF05795">
    <property type="entry name" value="Plasmodium_Vir"/>
    <property type="match status" value="2"/>
</dbReference>
<dbReference type="EMBL" id="FLYI01000486">
    <property type="protein sequence ID" value="SCA82096.1"/>
    <property type="molecule type" value="Genomic_DNA"/>
</dbReference>
<evidence type="ECO:0000313" key="2">
    <source>
        <dbReference type="EMBL" id="SCA82096.1"/>
    </source>
</evidence>
<evidence type="ECO:0000313" key="3">
    <source>
        <dbReference type="Proteomes" id="UP000305196"/>
    </source>
</evidence>
<evidence type="ECO:0000256" key="1">
    <source>
        <dbReference type="SAM" id="Phobius"/>
    </source>
</evidence>
<dbReference type="Proteomes" id="UP000305196">
    <property type="component" value="Unassembled WGS sequence"/>
</dbReference>
<keyword evidence="1" id="KW-0812">Transmembrane</keyword>
<organism evidence="2 3">
    <name type="scientific">Plasmodium vivax</name>
    <name type="common">malaria parasite P. vivax</name>
    <dbReference type="NCBI Taxonomy" id="5855"/>
    <lineage>
        <taxon>Eukaryota</taxon>
        <taxon>Sar</taxon>
        <taxon>Alveolata</taxon>
        <taxon>Apicomplexa</taxon>
        <taxon>Aconoidasida</taxon>
        <taxon>Haemosporida</taxon>
        <taxon>Plasmodiidae</taxon>
        <taxon>Plasmodium</taxon>
        <taxon>Plasmodium (Plasmodium)</taxon>
    </lineage>
</organism>
<keyword evidence="1" id="KW-0472">Membrane</keyword>
<sequence>MYKPNIDYYEGDDKDKIKDLLKNVTLYKLYNTFEDELKNDPAVGTCNEQCDAKLLGGSKEMLDLLNLCKSICNIISKVRKINGFCKGSSCMVSFFYLSFWLYEHVEKIKAQVNEINNFYEALDSIMKTKQSELKHCSIINFNKYINEFKPMKYLYEFMHMYKDIKDKITKYYNLNDQLYCKHIKSFFQYYNNIKENCKSITKPKYCDMISKIKTTFITENEIKQIYDKCKYEATSCKDDVVITDDLPCLKEKDISTIPEGSGDIKYILKIIYTASLSGFPVFVLLLILYKFTPLGVYIRSRINKKKNIHNHVGQEKYDLLKYTSNVEGISPDNGRYNVMYQ</sequence>
<dbReference type="VEuPathDB" id="PlasmoDB:PVP01_0500900"/>
<proteinExistence type="predicted"/>
<dbReference type="InterPro" id="IPR008780">
    <property type="entry name" value="Plasmodium_Vir"/>
</dbReference>
<dbReference type="VEuPathDB" id="PlasmoDB:PVPAM_040005800"/>